<evidence type="ECO:0000313" key="3">
    <source>
        <dbReference type="Proteomes" id="UP001157167"/>
    </source>
</evidence>
<dbReference type="Proteomes" id="UP001157167">
    <property type="component" value="Unassembled WGS sequence"/>
</dbReference>
<dbReference type="EMBL" id="BSPX01000017">
    <property type="protein sequence ID" value="GLT21998.1"/>
    <property type="molecule type" value="Genomic_DNA"/>
</dbReference>
<gene>
    <name evidence="2" type="ORF">GCM10007933_14540</name>
</gene>
<keyword evidence="3" id="KW-1185">Reference proteome</keyword>
<dbReference type="InterPro" id="IPR023614">
    <property type="entry name" value="Porin_dom_sf"/>
</dbReference>
<organism evidence="2 3">
    <name type="scientific">Zoogloea oryzae</name>
    <dbReference type="NCBI Taxonomy" id="310767"/>
    <lineage>
        <taxon>Bacteria</taxon>
        <taxon>Pseudomonadati</taxon>
        <taxon>Pseudomonadota</taxon>
        <taxon>Betaproteobacteria</taxon>
        <taxon>Rhodocyclales</taxon>
        <taxon>Zoogloeaceae</taxon>
        <taxon>Zoogloea</taxon>
    </lineage>
</organism>
<dbReference type="Gene3D" id="2.40.160.10">
    <property type="entry name" value="Porin"/>
    <property type="match status" value="1"/>
</dbReference>
<keyword evidence="1" id="KW-0732">Signal</keyword>
<protein>
    <recommendedName>
        <fullName evidence="4">Porin</fullName>
    </recommendedName>
</protein>
<reference evidence="3" key="1">
    <citation type="journal article" date="2019" name="Int. J. Syst. Evol. Microbiol.">
        <title>The Global Catalogue of Microorganisms (GCM) 10K type strain sequencing project: providing services to taxonomists for standard genome sequencing and annotation.</title>
        <authorList>
            <consortium name="The Broad Institute Genomics Platform"/>
            <consortium name="The Broad Institute Genome Sequencing Center for Infectious Disease"/>
            <person name="Wu L."/>
            <person name="Ma J."/>
        </authorList>
    </citation>
    <scope>NUCLEOTIDE SEQUENCE [LARGE SCALE GENOMIC DNA]</scope>
    <source>
        <strain evidence="3">NBRC 102407</strain>
    </source>
</reference>
<proteinExistence type="predicted"/>
<dbReference type="RefSeq" id="WP_284187374.1">
    <property type="nucleotide sequence ID" value="NZ_BSPX01000017.1"/>
</dbReference>
<evidence type="ECO:0008006" key="4">
    <source>
        <dbReference type="Google" id="ProtNLM"/>
    </source>
</evidence>
<accession>A0ABQ6F8V0</accession>
<sequence>MSLFLRILCVGLALLAQASAAQDVRYSAFGTIGYARSTDEHRYQRAVDSDGTLARDSLLGAQIDAALTPELGATVQARLAPAGNNDEEVNLRLPWAFLSWRPDNALTIQAGKMRLPVLLYAENIDVGATFPFARLPVEIYAILPSWDFYGVLAGGHWTPGALEVDLDGFAGWSRTSARVYMRNRPGSEGPVAWYEGIHGALAGTVLTVRRGDNRYRLGVLAWDARLDTMRFGKEYPYVPIAPGTGYYQTSNALPGPGVVMRDRIRSQIVSVGFENELPGGFRAVGEGVLRWGERVDQAAGTDAWGGYLSLLRPTGAWTPYVYAASLRSSSRARKLYAKLNGSRIPDSVPDAALLNASQIWGADTVILSDQRTWAVGTSYALASGQVLKAEWQRTHVGRKSAFLDVPEGTSEGSRQLDVFSLSYSFSF</sequence>
<name>A0ABQ6F8V0_9RHOO</name>
<feature type="signal peptide" evidence="1">
    <location>
        <begin position="1"/>
        <end position="20"/>
    </location>
</feature>
<evidence type="ECO:0000313" key="2">
    <source>
        <dbReference type="EMBL" id="GLT21998.1"/>
    </source>
</evidence>
<comment type="caution">
    <text evidence="2">The sequence shown here is derived from an EMBL/GenBank/DDBJ whole genome shotgun (WGS) entry which is preliminary data.</text>
</comment>
<feature type="chain" id="PRO_5047442457" description="Porin" evidence="1">
    <location>
        <begin position="21"/>
        <end position="427"/>
    </location>
</feature>
<evidence type="ECO:0000256" key="1">
    <source>
        <dbReference type="SAM" id="SignalP"/>
    </source>
</evidence>
<dbReference type="SUPFAM" id="SSF56935">
    <property type="entry name" value="Porins"/>
    <property type="match status" value="1"/>
</dbReference>